<gene>
    <name evidence="3" type="ORF">RFI_25081</name>
</gene>
<feature type="compositionally biased region" description="Basic and acidic residues" evidence="1">
    <location>
        <begin position="401"/>
        <end position="419"/>
    </location>
</feature>
<reference evidence="3 4" key="1">
    <citation type="journal article" date="2013" name="Curr. Biol.">
        <title>The Genome of the Foraminiferan Reticulomyxa filosa.</title>
        <authorList>
            <person name="Glockner G."/>
            <person name="Hulsmann N."/>
            <person name="Schleicher M."/>
            <person name="Noegel A.A."/>
            <person name="Eichinger L."/>
            <person name="Gallinger C."/>
            <person name="Pawlowski J."/>
            <person name="Sierra R."/>
            <person name="Euteneuer U."/>
            <person name="Pillet L."/>
            <person name="Moustafa A."/>
            <person name="Platzer M."/>
            <person name="Groth M."/>
            <person name="Szafranski K."/>
            <person name="Schliwa M."/>
        </authorList>
    </citation>
    <scope>NUCLEOTIDE SEQUENCE [LARGE SCALE GENOMIC DNA]</scope>
</reference>
<accession>X6MGW5</accession>
<organism evidence="3 4">
    <name type="scientific">Reticulomyxa filosa</name>
    <dbReference type="NCBI Taxonomy" id="46433"/>
    <lineage>
        <taxon>Eukaryota</taxon>
        <taxon>Sar</taxon>
        <taxon>Rhizaria</taxon>
        <taxon>Retaria</taxon>
        <taxon>Foraminifera</taxon>
        <taxon>Monothalamids</taxon>
        <taxon>Reticulomyxidae</taxon>
        <taxon>Reticulomyxa</taxon>
    </lineage>
</organism>
<evidence type="ECO:0000256" key="1">
    <source>
        <dbReference type="SAM" id="MobiDB-lite"/>
    </source>
</evidence>
<evidence type="ECO:0000259" key="2">
    <source>
        <dbReference type="Pfam" id="PF00443"/>
    </source>
</evidence>
<dbReference type="SUPFAM" id="SSF54001">
    <property type="entry name" value="Cysteine proteinases"/>
    <property type="match status" value="1"/>
</dbReference>
<dbReference type="Proteomes" id="UP000023152">
    <property type="component" value="Unassembled WGS sequence"/>
</dbReference>
<dbReference type="Gene3D" id="3.90.70.10">
    <property type="entry name" value="Cysteine proteinases"/>
    <property type="match status" value="1"/>
</dbReference>
<dbReference type="InterPro" id="IPR038765">
    <property type="entry name" value="Papain-like_cys_pep_sf"/>
</dbReference>
<proteinExistence type="predicted"/>
<dbReference type="AlphaFoldDB" id="X6MGW5"/>
<evidence type="ECO:0000313" key="4">
    <source>
        <dbReference type="Proteomes" id="UP000023152"/>
    </source>
</evidence>
<feature type="domain" description="Peptidase C19 ubiquitin carboxyl-terminal hydrolase" evidence="2">
    <location>
        <begin position="357"/>
        <end position="488"/>
    </location>
</feature>
<protein>
    <submittedName>
        <fullName evidence="3">Ubiquitin carboxyl-terminal hydrolase family protein</fullName>
    </submittedName>
</protein>
<keyword evidence="3" id="KW-0378">Hydrolase</keyword>
<evidence type="ECO:0000313" key="3">
    <source>
        <dbReference type="EMBL" id="ETO12295.1"/>
    </source>
</evidence>
<dbReference type="GO" id="GO:0016579">
    <property type="term" value="P:protein deubiquitination"/>
    <property type="evidence" value="ECO:0007669"/>
    <property type="project" value="InterPro"/>
</dbReference>
<dbReference type="InterPro" id="IPR001394">
    <property type="entry name" value="Peptidase_C19_UCH"/>
</dbReference>
<dbReference type="Pfam" id="PF00443">
    <property type="entry name" value="UCH"/>
    <property type="match status" value="1"/>
</dbReference>
<name>X6MGW5_RETFI</name>
<comment type="caution">
    <text evidence="3">The sequence shown here is derived from an EMBL/GenBank/DDBJ whole genome shotgun (WGS) entry which is preliminary data.</text>
</comment>
<dbReference type="EMBL" id="ASPP01021537">
    <property type="protein sequence ID" value="ETO12295.1"/>
    <property type="molecule type" value="Genomic_DNA"/>
</dbReference>
<keyword evidence="4" id="KW-1185">Reference proteome</keyword>
<dbReference type="GO" id="GO:0004843">
    <property type="term" value="F:cysteine-type deubiquitinase activity"/>
    <property type="evidence" value="ECO:0007669"/>
    <property type="project" value="InterPro"/>
</dbReference>
<feature type="compositionally biased region" description="Basic and acidic residues" evidence="1">
    <location>
        <begin position="429"/>
        <end position="453"/>
    </location>
</feature>
<sequence length="536" mass="62497">MVGRDLLRAHAMPQHTIPICIRKQVPHFTWVGNISQLTTIDETKFGKVICNLLNKILEYTNKNQWENYKLVSDLVELLLHQLTLLFYAYGSRIGGCFPIEDWKPLIEKLLFCKSANIRKKSRPYLVEMYAKYNGIQYDTLKEFRLHASHICVSDLMKATWQESDTIFEEFFQFFGDIIKHHCAHYVVCEHITMKKASHFKVFQSIFEFAVKKLCEHESVEYARQQSPDCCLTGTLVVLKSLVAGLPQIKRWFPKKITELQNELLLKCLFDFPDPKKDTKENLTADHLPPIPKCKTSTSRKAAFDLLFELCKDNAAVWYEVLMCLEQLHEKYVKELGENKVGWNFDPNSNARSNTGYAGLVNYGCTCYCNASMQQLYANPILRKIMLGTDLRKRFPLIAKEQEEGKEKKMTEEEQKKRPDNTAVAQPVSEHADHQRDTDETEKKQSTEEKVEPIKTSKMKSSVMFALQEMFTALRYSNRRAYSPDTLFTSSDFPSVPLIFYPLLFLKKKKKKSKEKLNLNDVFKKKKKKKEWMHKNL</sequence>
<feature type="region of interest" description="Disordered" evidence="1">
    <location>
        <begin position="401"/>
        <end position="453"/>
    </location>
</feature>